<dbReference type="SMART" id="SM00369">
    <property type="entry name" value="LRR_TYP"/>
    <property type="match status" value="2"/>
</dbReference>
<dbReference type="GO" id="GO:0005737">
    <property type="term" value="C:cytoplasm"/>
    <property type="evidence" value="ECO:0007669"/>
    <property type="project" value="TreeGrafter"/>
</dbReference>
<comment type="caution">
    <text evidence="3">The sequence shown here is derived from an EMBL/GenBank/DDBJ whole genome shotgun (WGS) entry which is preliminary data.</text>
</comment>
<name>A0AAV4HNZ9_9GAST</name>
<organism evidence="3 4">
    <name type="scientific">Elysia marginata</name>
    <dbReference type="NCBI Taxonomy" id="1093978"/>
    <lineage>
        <taxon>Eukaryota</taxon>
        <taxon>Metazoa</taxon>
        <taxon>Spiralia</taxon>
        <taxon>Lophotrochozoa</taxon>
        <taxon>Mollusca</taxon>
        <taxon>Gastropoda</taxon>
        <taxon>Heterobranchia</taxon>
        <taxon>Euthyneura</taxon>
        <taxon>Panpulmonata</taxon>
        <taxon>Sacoglossa</taxon>
        <taxon>Placobranchoidea</taxon>
        <taxon>Plakobranchidae</taxon>
        <taxon>Elysia</taxon>
    </lineage>
</organism>
<dbReference type="InterPro" id="IPR003591">
    <property type="entry name" value="Leu-rich_rpt_typical-subtyp"/>
</dbReference>
<dbReference type="SUPFAM" id="SSF52058">
    <property type="entry name" value="L domain-like"/>
    <property type="match status" value="1"/>
</dbReference>
<keyword evidence="1" id="KW-0433">Leucine-rich repeat</keyword>
<gene>
    <name evidence="3" type="ORF">ElyMa_006374200</name>
</gene>
<evidence type="ECO:0000256" key="2">
    <source>
        <dbReference type="ARBA" id="ARBA00022737"/>
    </source>
</evidence>
<dbReference type="Proteomes" id="UP000762676">
    <property type="component" value="Unassembled WGS sequence"/>
</dbReference>
<protein>
    <submittedName>
        <fullName evidence="3">Leucine rich repeat protein</fullName>
    </submittedName>
</protein>
<dbReference type="PROSITE" id="PS51450">
    <property type="entry name" value="LRR"/>
    <property type="match status" value="1"/>
</dbReference>
<dbReference type="PANTHER" id="PTHR48051:SF1">
    <property type="entry name" value="RAS SUPPRESSOR PROTEIN 1"/>
    <property type="match status" value="1"/>
</dbReference>
<accession>A0AAV4HNZ9</accession>
<dbReference type="EMBL" id="BMAT01012803">
    <property type="protein sequence ID" value="GFR99434.1"/>
    <property type="molecule type" value="Genomic_DNA"/>
</dbReference>
<sequence>MAVILQRLVELWNRVVRSKSSFNDDFTQPYTDFQCFVEYLDGEKRENALKVGVLSVIHEKPRPSTSPPEIPVAIGHFNQLTSLQVKGCNLTSIPWSFVYLKKLVCLDLSDNRLQYLPSFIGSLANLQRLNVENNQLLVLPTALLQLSRLSVILLTGNQSLQSPDYAVCQKGLKAILQTISQRGVHVNAWAGCKLAGAFTPFYSREVPTLFSLASSTITSSSIDFLSVGFVPPRLKTFLIEEKKFEIKVAKCSMCKGFFSNNVMLEAHICKRQRS</sequence>
<dbReference type="Pfam" id="PF13855">
    <property type="entry name" value="LRR_8"/>
    <property type="match status" value="1"/>
</dbReference>
<evidence type="ECO:0000313" key="4">
    <source>
        <dbReference type="Proteomes" id="UP000762676"/>
    </source>
</evidence>
<evidence type="ECO:0000256" key="1">
    <source>
        <dbReference type="ARBA" id="ARBA00022614"/>
    </source>
</evidence>
<keyword evidence="2" id="KW-0677">Repeat</keyword>
<dbReference type="Gene3D" id="3.80.10.10">
    <property type="entry name" value="Ribonuclease Inhibitor"/>
    <property type="match status" value="1"/>
</dbReference>
<reference evidence="3 4" key="1">
    <citation type="journal article" date="2021" name="Elife">
        <title>Chloroplast acquisition without the gene transfer in kleptoplastic sea slugs, Plakobranchus ocellatus.</title>
        <authorList>
            <person name="Maeda T."/>
            <person name="Takahashi S."/>
            <person name="Yoshida T."/>
            <person name="Shimamura S."/>
            <person name="Takaki Y."/>
            <person name="Nagai Y."/>
            <person name="Toyoda A."/>
            <person name="Suzuki Y."/>
            <person name="Arimoto A."/>
            <person name="Ishii H."/>
            <person name="Satoh N."/>
            <person name="Nishiyama T."/>
            <person name="Hasebe M."/>
            <person name="Maruyama T."/>
            <person name="Minagawa J."/>
            <person name="Obokata J."/>
            <person name="Shigenobu S."/>
        </authorList>
    </citation>
    <scope>NUCLEOTIDE SEQUENCE [LARGE SCALE GENOMIC DNA]</scope>
</reference>
<dbReference type="InterPro" id="IPR001611">
    <property type="entry name" value="Leu-rich_rpt"/>
</dbReference>
<dbReference type="PANTHER" id="PTHR48051">
    <property type="match status" value="1"/>
</dbReference>
<proteinExistence type="predicted"/>
<keyword evidence="4" id="KW-1185">Reference proteome</keyword>
<dbReference type="InterPro" id="IPR032675">
    <property type="entry name" value="LRR_dom_sf"/>
</dbReference>
<dbReference type="InterPro" id="IPR050216">
    <property type="entry name" value="LRR_domain-containing"/>
</dbReference>
<dbReference type="AlphaFoldDB" id="A0AAV4HNZ9"/>
<evidence type="ECO:0000313" key="3">
    <source>
        <dbReference type="EMBL" id="GFR99434.1"/>
    </source>
</evidence>